<dbReference type="AlphaFoldDB" id="A0A366H2P7"/>
<name>A0A366H2P7_9BACT</name>
<dbReference type="InterPro" id="IPR029032">
    <property type="entry name" value="AhpD-like"/>
</dbReference>
<dbReference type="Proteomes" id="UP000253426">
    <property type="component" value="Unassembled WGS sequence"/>
</dbReference>
<feature type="region of interest" description="Disordered" evidence="1">
    <location>
        <begin position="1"/>
        <end position="26"/>
    </location>
</feature>
<evidence type="ECO:0008006" key="4">
    <source>
        <dbReference type="Google" id="ProtNLM"/>
    </source>
</evidence>
<dbReference type="SUPFAM" id="SSF69118">
    <property type="entry name" value="AhpD-like"/>
    <property type="match status" value="1"/>
</dbReference>
<protein>
    <recommendedName>
        <fullName evidence="4">AhpD family alkylhydroperoxidase</fullName>
    </recommendedName>
</protein>
<dbReference type="RefSeq" id="WP_113962310.1">
    <property type="nucleotide sequence ID" value="NZ_QNRR01000021.1"/>
</dbReference>
<dbReference type="Gene3D" id="1.20.1290.10">
    <property type="entry name" value="AhpD-like"/>
    <property type="match status" value="1"/>
</dbReference>
<reference evidence="2 3" key="1">
    <citation type="submission" date="2018-06" db="EMBL/GenBank/DDBJ databases">
        <title>Genomic Encyclopedia of Type Strains, Phase IV (KMG-IV): sequencing the most valuable type-strain genomes for metagenomic binning, comparative biology and taxonomic classification.</title>
        <authorList>
            <person name="Goeker M."/>
        </authorList>
    </citation>
    <scope>NUCLEOTIDE SEQUENCE [LARGE SCALE GENOMIC DNA]</scope>
    <source>
        <strain evidence="2 3">DSM 25532</strain>
    </source>
</reference>
<organism evidence="2 3">
    <name type="scientific">Roseimicrobium gellanilyticum</name>
    <dbReference type="NCBI Taxonomy" id="748857"/>
    <lineage>
        <taxon>Bacteria</taxon>
        <taxon>Pseudomonadati</taxon>
        <taxon>Verrucomicrobiota</taxon>
        <taxon>Verrucomicrobiia</taxon>
        <taxon>Verrucomicrobiales</taxon>
        <taxon>Verrucomicrobiaceae</taxon>
        <taxon>Roseimicrobium</taxon>
    </lineage>
</organism>
<proteinExistence type="predicted"/>
<comment type="caution">
    <text evidence="2">The sequence shown here is derived from an EMBL/GenBank/DDBJ whole genome shotgun (WGS) entry which is preliminary data.</text>
</comment>
<dbReference type="OrthoDB" id="287782at2"/>
<evidence type="ECO:0000313" key="2">
    <source>
        <dbReference type="EMBL" id="RBP35529.1"/>
    </source>
</evidence>
<dbReference type="EMBL" id="QNRR01000021">
    <property type="protein sequence ID" value="RBP35529.1"/>
    <property type="molecule type" value="Genomic_DNA"/>
</dbReference>
<feature type="compositionally biased region" description="Polar residues" evidence="1">
    <location>
        <begin position="1"/>
        <end position="23"/>
    </location>
</feature>
<evidence type="ECO:0000256" key="1">
    <source>
        <dbReference type="SAM" id="MobiDB-lite"/>
    </source>
</evidence>
<accession>A0A366H2P7</accession>
<gene>
    <name evidence="2" type="ORF">DES53_12149</name>
</gene>
<keyword evidence="3" id="KW-1185">Reference proteome</keyword>
<evidence type="ECO:0000313" key="3">
    <source>
        <dbReference type="Proteomes" id="UP000253426"/>
    </source>
</evidence>
<sequence>MKNTTTHTATLDAEPQTQQTANPPRSIEAAREGLRAFAQHYDYDVSYLEALMDASPEAFFAFEAAMGASRFQKAAPTELLAIVKIAALRTEDCGPCTELAIKMGREAGIPDAIMRGALHGGKGLSPEHLDVYQFAHAVTTNEEMDPDLLPRLESRWGREVMAELGVALVGARIYPTIKRALGYAKSCSLIPGLLA</sequence>